<comment type="similarity">
    <text evidence="2">Belongs to the phosphoribulokinase family.</text>
</comment>
<dbReference type="PRINTS" id="PR00478">
    <property type="entry name" value="PHRIBLKINASE"/>
</dbReference>
<protein>
    <recommendedName>
        <fullName evidence="4">Phosphoribulokinase, chloroplastic</fullName>
        <ecNumber evidence="3">2.7.1.19</ecNumber>
    </recommendedName>
    <alternativeName>
        <fullName evidence="11">Phosphopentokinase</fullName>
    </alternativeName>
</protein>
<evidence type="ECO:0000256" key="10">
    <source>
        <dbReference type="ARBA" id="ARBA00022840"/>
    </source>
</evidence>
<dbReference type="GO" id="GO:0008974">
    <property type="term" value="F:phosphoribulokinase activity"/>
    <property type="evidence" value="ECO:0007669"/>
    <property type="project" value="UniProtKB-EC"/>
</dbReference>
<evidence type="ECO:0000256" key="6">
    <source>
        <dbReference type="ARBA" id="ARBA00022567"/>
    </source>
</evidence>
<evidence type="ECO:0000256" key="9">
    <source>
        <dbReference type="ARBA" id="ARBA00022777"/>
    </source>
</evidence>
<accession>A0A427BC60</accession>
<dbReference type="EMBL" id="AMZH03000023">
    <property type="protein sequence ID" value="RRT86034.1"/>
    <property type="molecule type" value="Genomic_DNA"/>
</dbReference>
<proteinExistence type="inferred from homology"/>
<dbReference type="AlphaFoldDB" id="A0A427BC60"/>
<keyword evidence="7" id="KW-0808">Transferase</keyword>
<evidence type="ECO:0000313" key="14">
    <source>
        <dbReference type="EMBL" id="RRT86034.1"/>
    </source>
</evidence>
<organism evidence="14 15">
    <name type="scientific">Ensete ventricosum</name>
    <name type="common">Abyssinian banana</name>
    <name type="synonym">Musa ensete</name>
    <dbReference type="NCBI Taxonomy" id="4639"/>
    <lineage>
        <taxon>Eukaryota</taxon>
        <taxon>Viridiplantae</taxon>
        <taxon>Streptophyta</taxon>
        <taxon>Embryophyta</taxon>
        <taxon>Tracheophyta</taxon>
        <taxon>Spermatophyta</taxon>
        <taxon>Magnoliopsida</taxon>
        <taxon>Liliopsida</taxon>
        <taxon>Zingiberales</taxon>
        <taxon>Musaceae</taxon>
        <taxon>Ensete</taxon>
    </lineage>
</organism>
<feature type="domain" description="Phosphoribulokinase/uridine kinase" evidence="13">
    <location>
        <begin position="27"/>
        <end position="171"/>
    </location>
</feature>
<reference evidence="14 15" key="1">
    <citation type="journal article" date="2014" name="Agronomy (Basel)">
        <title>A Draft Genome Sequence for Ensete ventricosum, the Drought-Tolerant Tree Against Hunger.</title>
        <authorList>
            <person name="Harrison J."/>
            <person name="Moore K.A."/>
            <person name="Paszkiewicz K."/>
            <person name="Jones T."/>
            <person name="Grant M."/>
            <person name="Ambacheew D."/>
            <person name="Muzemil S."/>
            <person name="Studholme D.J."/>
        </authorList>
    </citation>
    <scope>NUCLEOTIDE SEQUENCE [LARGE SCALE GENOMIC DNA]</scope>
</reference>
<sequence>MFCVSRRKARRGAWTGVSCSAETRTVVIGLAADSGCGKSTFMRRLTSVLGGVAEPPRGCNAYSNTLVGDATTVICLDDYHALDREERKEKGVTALDPKANNFDLMYEQVRALKSGVAVEKPIYNHVTGRLDPPELIRPPNILFIEGLHPLFDPRIRSLLDLSIYLDISNEITGHGFHDFASLSDPQKQYADVIIEVLPTRLIPDKGATEVLRVRLVMKEGVNHFTPVYLFDEGSTISWTPCGGKLSCSYPGIRFFYGPDTYFCDEASVLEMDGKFDRLDELIYVESHLSNLSTKYYGEVTQQMLKHADFPGSNDGTGLLQTIIGLKIRQLCEQIIAGDSSHGLKRKQLRRCLRLSPV</sequence>
<comment type="pathway">
    <text evidence="1">Carbohydrate biosynthesis; Calvin cycle.</text>
</comment>
<keyword evidence="8" id="KW-0547">Nucleotide-binding</keyword>
<dbReference type="GO" id="GO:0019253">
    <property type="term" value="P:reductive pentose-phosphate cycle"/>
    <property type="evidence" value="ECO:0007669"/>
    <property type="project" value="UniProtKB-UniPathway"/>
</dbReference>
<dbReference type="CDD" id="cd02026">
    <property type="entry name" value="PRK"/>
    <property type="match status" value="1"/>
</dbReference>
<evidence type="ECO:0000256" key="3">
    <source>
        <dbReference type="ARBA" id="ARBA00012042"/>
    </source>
</evidence>
<dbReference type="SUPFAM" id="SSF52540">
    <property type="entry name" value="P-loop containing nucleoside triphosphate hydrolases"/>
    <property type="match status" value="1"/>
</dbReference>
<evidence type="ECO:0000313" key="15">
    <source>
        <dbReference type="Proteomes" id="UP000287651"/>
    </source>
</evidence>
<comment type="caution">
    <text evidence="14">The sequence shown here is derived from an EMBL/GenBank/DDBJ whole genome shotgun (WGS) entry which is preliminary data.</text>
</comment>
<dbReference type="UniPathway" id="UPA00116"/>
<dbReference type="InterPro" id="IPR006083">
    <property type="entry name" value="PRK/URK"/>
</dbReference>
<dbReference type="PANTHER" id="PTHR10285">
    <property type="entry name" value="URIDINE KINASE"/>
    <property type="match status" value="1"/>
</dbReference>
<evidence type="ECO:0000256" key="5">
    <source>
        <dbReference type="ARBA" id="ARBA00022531"/>
    </source>
</evidence>
<evidence type="ECO:0000256" key="2">
    <source>
        <dbReference type="ARBA" id="ARBA00009719"/>
    </source>
</evidence>
<dbReference type="Pfam" id="PF00485">
    <property type="entry name" value="PRK"/>
    <property type="match status" value="1"/>
</dbReference>
<dbReference type="Proteomes" id="UP000287651">
    <property type="component" value="Unassembled WGS sequence"/>
</dbReference>
<gene>
    <name evidence="14" type="ORF">B296_00002052</name>
</gene>
<dbReference type="GO" id="GO:0005524">
    <property type="term" value="F:ATP binding"/>
    <property type="evidence" value="ECO:0007669"/>
    <property type="project" value="UniProtKB-KW"/>
</dbReference>
<name>A0A427BC60_ENSVE</name>
<keyword evidence="10" id="KW-0067">ATP-binding</keyword>
<evidence type="ECO:0000256" key="12">
    <source>
        <dbReference type="ARBA" id="ARBA00047663"/>
    </source>
</evidence>
<dbReference type="InterPro" id="IPR006082">
    <property type="entry name" value="PRK"/>
</dbReference>
<keyword evidence="5" id="KW-0602">Photosynthesis</keyword>
<dbReference type="Gene3D" id="3.40.50.300">
    <property type="entry name" value="P-loop containing nucleotide triphosphate hydrolases"/>
    <property type="match status" value="1"/>
</dbReference>
<keyword evidence="9" id="KW-0418">Kinase</keyword>
<evidence type="ECO:0000256" key="1">
    <source>
        <dbReference type="ARBA" id="ARBA00005215"/>
    </source>
</evidence>
<dbReference type="InterPro" id="IPR027417">
    <property type="entry name" value="P-loop_NTPase"/>
</dbReference>
<keyword evidence="6" id="KW-0113">Calvin cycle</keyword>
<dbReference type="EC" id="2.7.1.19" evidence="3"/>
<evidence type="ECO:0000256" key="4">
    <source>
        <dbReference type="ARBA" id="ARBA00017837"/>
    </source>
</evidence>
<evidence type="ECO:0000256" key="8">
    <source>
        <dbReference type="ARBA" id="ARBA00022741"/>
    </source>
</evidence>
<evidence type="ECO:0000259" key="13">
    <source>
        <dbReference type="Pfam" id="PF00485"/>
    </source>
</evidence>
<comment type="catalytic activity">
    <reaction evidence="12">
        <text>D-ribulose 5-phosphate + ATP = D-ribulose 1,5-bisphosphate + ADP + H(+)</text>
        <dbReference type="Rhea" id="RHEA:19365"/>
        <dbReference type="ChEBI" id="CHEBI:15378"/>
        <dbReference type="ChEBI" id="CHEBI:30616"/>
        <dbReference type="ChEBI" id="CHEBI:57870"/>
        <dbReference type="ChEBI" id="CHEBI:58121"/>
        <dbReference type="ChEBI" id="CHEBI:456216"/>
        <dbReference type="EC" id="2.7.1.19"/>
    </reaction>
</comment>
<evidence type="ECO:0000256" key="7">
    <source>
        <dbReference type="ARBA" id="ARBA00022679"/>
    </source>
</evidence>
<evidence type="ECO:0000256" key="11">
    <source>
        <dbReference type="ARBA" id="ARBA00031382"/>
    </source>
</evidence>